<evidence type="ECO:0000256" key="1">
    <source>
        <dbReference type="ARBA" id="ARBA00004141"/>
    </source>
</evidence>
<dbReference type="Proteomes" id="UP000033930">
    <property type="component" value="Unassembled WGS sequence"/>
</dbReference>
<evidence type="ECO:0000256" key="2">
    <source>
        <dbReference type="ARBA" id="ARBA00008445"/>
    </source>
</evidence>
<dbReference type="GO" id="GO:0009306">
    <property type="term" value="P:protein secretion"/>
    <property type="evidence" value="ECO:0007669"/>
    <property type="project" value="UniProtKB-UniRule"/>
</dbReference>
<comment type="subcellular location">
    <subcellularLocation>
        <location evidence="9">Cell membrane</location>
        <topology evidence="9">Multi-pass membrane protein</topology>
    </subcellularLocation>
    <subcellularLocation>
        <location evidence="1">Membrane</location>
        <topology evidence="1">Multi-pass membrane protein</topology>
    </subcellularLocation>
</comment>
<comment type="similarity">
    <text evidence="2 9">Belongs to the SecG family.</text>
</comment>
<keyword evidence="6 9" id="KW-1133">Transmembrane helix</keyword>
<evidence type="ECO:0000256" key="3">
    <source>
        <dbReference type="ARBA" id="ARBA00022448"/>
    </source>
</evidence>
<keyword evidence="8 9" id="KW-0472">Membrane</keyword>
<evidence type="ECO:0000313" key="10">
    <source>
        <dbReference type="EMBL" id="KKR97790.1"/>
    </source>
</evidence>
<evidence type="ECO:0000256" key="4">
    <source>
        <dbReference type="ARBA" id="ARBA00022692"/>
    </source>
</evidence>
<accession>A0A0G0XLX2</accession>
<keyword evidence="4 9" id="KW-0812">Transmembrane</keyword>
<evidence type="ECO:0000313" key="11">
    <source>
        <dbReference type="Proteomes" id="UP000033930"/>
    </source>
</evidence>
<evidence type="ECO:0000256" key="8">
    <source>
        <dbReference type="ARBA" id="ARBA00023136"/>
    </source>
</evidence>
<dbReference type="GO" id="GO:0015450">
    <property type="term" value="F:protein-transporting ATPase activity"/>
    <property type="evidence" value="ECO:0007669"/>
    <property type="project" value="UniProtKB-UniRule"/>
</dbReference>
<name>A0A0G0XLX2_9BACT</name>
<dbReference type="InterPro" id="IPR004692">
    <property type="entry name" value="SecG"/>
</dbReference>
<dbReference type="Pfam" id="PF03840">
    <property type="entry name" value="SecG"/>
    <property type="match status" value="1"/>
</dbReference>
<evidence type="ECO:0000256" key="7">
    <source>
        <dbReference type="ARBA" id="ARBA00023010"/>
    </source>
</evidence>
<keyword evidence="9" id="KW-1003">Cell membrane</keyword>
<feature type="transmembrane region" description="Helical" evidence="9">
    <location>
        <begin position="48"/>
        <end position="68"/>
    </location>
</feature>
<comment type="function">
    <text evidence="9">Involved in protein export. Participates in an early event of protein translocation.</text>
</comment>
<dbReference type="AlphaFoldDB" id="A0A0G0XLX2"/>
<sequence>MTLNIIQLVLSVLLVGTILIQSRSTGLGSVFGGSDNVQTTRRGVEKKLHITTVVIAIAFFVISLLNVLF</sequence>
<dbReference type="GO" id="GO:0005886">
    <property type="term" value="C:plasma membrane"/>
    <property type="evidence" value="ECO:0007669"/>
    <property type="project" value="UniProtKB-SubCell"/>
</dbReference>
<proteinExistence type="inferred from homology"/>
<dbReference type="NCBIfam" id="TIGR00810">
    <property type="entry name" value="secG"/>
    <property type="match status" value="1"/>
</dbReference>
<keyword evidence="7 9" id="KW-0811">Translocation</keyword>
<keyword evidence="5 9" id="KW-0653">Protein transport</keyword>
<comment type="caution">
    <text evidence="10">The sequence shown here is derived from an EMBL/GenBank/DDBJ whole genome shotgun (WGS) entry which is preliminary data.</text>
</comment>
<organism evidence="10 11">
    <name type="scientific">Candidatus Uhrbacteria bacterium GW2011_GWC1_41_20</name>
    <dbReference type="NCBI Taxonomy" id="1618983"/>
    <lineage>
        <taxon>Bacteria</taxon>
        <taxon>Candidatus Uhriibacteriota</taxon>
    </lineage>
</organism>
<evidence type="ECO:0000256" key="5">
    <source>
        <dbReference type="ARBA" id="ARBA00022927"/>
    </source>
</evidence>
<dbReference type="PRINTS" id="PR01651">
    <property type="entry name" value="SECGEXPORT"/>
</dbReference>
<keyword evidence="3 9" id="KW-0813">Transport</keyword>
<evidence type="ECO:0000256" key="9">
    <source>
        <dbReference type="RuleBase" id="RU365087"/>
    </source>
</evidence>
<evidence type="ECO:0000256" key="6">
    <source>
        <dbReference type="ARBA" id="ARBA00022989"/>
    </source>
</evidence>
<protein>
    <recommendedName>
        <fullName evidence="9">Protein-export membrane protein SecG</fullName>
    </recommendedName>
</protein>
<gene>
    <name evidence="10" type="ORF">UU50_C0024G0010</name>
</gene>
<comment type="caution">
    <text evidence="9">Lacks conserved residue(s) required for the propagation of feature annotation.</text>
</comment>
<reference evidence="10 11" key="1">
    <citation type="journal article" date="2015" name="Nature">
        <title>rRNA introns, odd ribosomes, and small enigmatic genomes across a large radiation of phyla.</title>
        <authorList>
            <person name="Brown C.T."/>
            <person name="Hug L.A."/>
            <person name="Thomas B.C."/>
            <person name="Sharon I."/>
            <person name="Castelle C.J."/>
            <person name="Singh A."/>
            <person name="Wilkins M.J."/>
            <person name="Williams K.H."/>
            <person name="Banfield J.F."/>
        </authorList>
    </citation>
    <scope>NUCLEOTIDE SEQUENCE [LARGE SCALE GENOMIC DNA]</scope>
</reference>
<dbReference type="EMBL" id="LCAW01000024">
    <property type="protein sequence ID" value="KKR97790.1"/>
    <property type="molecule type" value="Genomic_DNA"/>
</dbReference>